<accession>A0AAD6G4R8</accession>
<dbReference type="Proteomes" id="UP001213681">
    <property type="component" value="Unassembled WGS sequence"/>
</dbReference>
<dbReference type="AlphaFoldDB" id="A0AAD6G4R8"/>
<dbReference type="GO" id="GO:0019632">
    <property type="term" value="P:shikimate metabolic process"/>
    <property type="evidence" value="ECO:0007669"/>
    <property type="project" value="TreeGrafter"/>
</dbReference>
<evidence type="ECO:0000313" key="2">
    <source>
        <dbReference type="EMBL" id="KAJ5455946.1"/>
    </source>
</evidence>
<dbReference type="PANTHER" id="PTHR21089:SF1">
    <property type="entry name" value="BIFUNCTIONAL 3-DEHYDROQUINATE DEHYDRATASE_SHIKIMATE DEHYDROGENASE, CHLOROPLASTIC"/>
    <property type="match status" value="1"/>
</dbReference>
<dbReference type="Gene3D" id="3.40.50.720">
    <property type="entry name" value="NAD(P)-binding Rossmann-like Domain"/>
    <property type="match status" value="1"/>
</dbReference>
<dbReference type="PANTHER" id="PTHR21089">
    <property type="entry name" value="SHIKIMATE DEHYDROGENASE"/>
    <property type="match status" value="1"/>
</dbReference>
<dbReference type="SUPFAM" id="SSF53223">
    <property type="entry name" value="Aminoacid dehydrogenase-like, N-terminal domain"/>
    <property type="match status" value="1"/>
</dbReference>
<dbReference type="EMBL" id="JAPVEA010000004">
    <property type="protein sequence ID" value="KAJ5455946.1"/>
    <property type="molecule type" value="Genomic_DNA"/>
</dbReference>
<dbReference type="InterPro" id="IPR036291">
    <property type="entry name" value="NAD(P)-bd_dom_sf"/>
</dbReference>
<dbReference type="SUPFAM" id="SSF51735">
    <property type="entry name" value="NAD(P)-binding Rossmann-fold domains"/>
    <property type="match status" value="1"/>
</dbReference>
<gene>
    <name evidence="2" type="ORF">N7458_004210</name>
</gene>
<feature type="domain" description="Shikimate dehydrogenase substrate binding N-terminal" evidence="1">
    <location>
        <begin position="36"/>
        <end position="116"/>
    </location>
</feature>
<sequence>MSLQLEKSEKSDPAVKCHDAAVSTNNKTSLERTVYLFGQPIAHSVSPSFHNTIFCELGLPWRYIRLDSKDTDDLAWLMRRDDFLGAAVTMPNKVQSMDLVDILTVQAQRIGCINTIYSRPDLIGGEERRLLIGTNTDWIGIQRALLKANPDLRTSLEAWPALVIGGGATCRSAIYALAEGLGAKLIYLVNRDPEEAKATIKTLKRNGLRQEVQYLAKLEDLQSVSKFPVVAVSAVPDMAPKTEAERRARSISSAMIQTESDCTIRKVFLEMCYDPTPWTWLARMAKESKWEIVDGLDVMEHQAIEQAILWTERPLEELPSRAANDAIRRALHR</sequence>
<dbReference type="GO" id="GO:0009423">
    <property type="term" value="P:chorismate biosynthetic process"/>
    <property type="evidence" value="ECO:0007669"/>
    <property type="project" value="TreeGrafter"/>
</dbReference>
<dbReference type="InterPro" id="IPR013708">
    <property type="entry name" value="Shikimate_DH-bd_N"/>
</dbReference>
<keyword evidence="3" id="KW-1185">Reference proteome</keyword>
<comment type="caution">
    <text evidence="2">The sequence shown here is derived from an EMBL/GenBank/DDBJ whole genome shotgun (WGS) entry which is preliminary data.</text>
</comment>
<organism evidence="2 3">
    <name type="scientific">Penicillium daleae</name>
    <dbReference type="NCBI Taxonomy" id="63821"/>
    <lineage>
        <taxon>Eukaryota</taxon>
        <taxon>Fungi</taxon>
        <taxon>Dikarya</taxon>
        <taxon>Ascomycota</taxon>
        <taxon>Pezizomycotina</taxon>
        <taxon>Eurotiomycetes</taxon>
        <taxon>Eurotiomycetidae</taxon>
        <taxon>Eurotiales</taxon>
        <taxon>Aspergillaceae</taxon>
        <taxon>Penicillium</taxon>
    </lineage>
</organism>
<reference evidence="2" key="2">
    <citation type="journal article" date="2023" name="IMA Fungus">
        <title>Comparative genomic study of the Penicillium genus elucidates a diverse pangenome and 15 lateral gene transfer events.</title>
        <authorList>
            <person name="Petersen C."/>
            <person name="Sorensen T."/>
            <person name="Nielsen M.R."/>
            <person name="Sondergaard T.E."/>
            <person name="Sorensen J.L."/>
            <person name="Fitzpatrick D.A."/>
            <person name="Frisvad J.C."/>
            <person name="Nielsen K.L."/>
        </authorList>
    </citation>
    <scope>NUCLEOTIDE SEQUENCE</scope>
    <source>
        <strain evidence="2">IBT 16125</strain>
    </source>
</reference>
<dbReference type="InterPro" id="IPR046346">
    <property type="entry name" value="Aminoacid_DH-like_N_sf"/>
</dbReference>
<dbReference type="CDD" id="cd01065">
    <property type="entry name" value="NAD_bind_Shikimate_DH"/>
    <property type="match status" value="1"/>
</dbReference>
<protein>
    <recommendedName>
        <fullName evidence="1">Shikimate dehydrogenase substrate binding N-terminal domain-containing protein</fullName>
    </recommendedName>
</protein>
<dbReference type="GeneID" id="81597835"/>
<evidence type="ECO:0000259" key="1">
    <source>
        <dbReference type="Pfam" id="PF08501"/>
    </source>
</evidence>
<dbReference type="RefSeq" id="XP_056768319.1">
    <property type="nucleotide sequence ID" value="XM_056907592.1"/>
</dbReference>
<dbReference type="InterPro" id="IPR022893">
    <property type="entry name" value="Shikimate_DH_fam"/>
</dbReference>
<dbReference type="Pfam" id="PF08501">
    <property type="entry name" value="Shikimate_dh_N"/>
    <property type="match status" value="1"/>
</dbReference>
<dbReference type="Gene3D" id="3.40.50.10860">
    <property type="entry name" value="Leucine Dehydrogenase, chain A, domain 1"/>
    <property type="match status" value="1"/>
</dbReference>
<evidence type="ECO:0000313" key="3">
    <source>
        <dbReference type="Proteomes" id="UP001213681"/>
    </source>
</evidence>
<dbReference type="GO" id="GO:0004764">
    <property type="term" value="F:shikimate 3-dehydrogenase (NADP+) activity"/>
    <property type="evidence" value="ECO:0007669"/>
    <property type="project" value="InterPro"/>
</dbReference>
<proteinExistence type="predicted"/>
<name>A0AAD6G4R8_9EURO</name>
<reference evidence="2" key="1">
    <citation type="submission" date="2022-12" db="EMBL/GenBank/DDBJ databases">
        <authorList>
            <person name="Petersen C."/>
        </authorList>
    </citation>
    <scope>NUCLEOTIDE SEQUENCE</scope>
    <source>
        <strain evidence="2">IBT 16125</strain>
    </source>
</reference>